<name>A0A2K0TJJ4_9HYPO</name>
<proteinExistence type="predicted"/>
<organism evidence="2 3">
    <name type="scientific">Trichoderma gamsii</name>
    <dbReference type="NCBI Taxonomy" id="398673"/>
    <lineage>
        <taxon>Eukaryota</taxon>
        <taxon>Fungi</taxon>
        <taxon>Dikarya</taxon>
        <taxon>Ascomycota</taxon>
        <taxon>Pezizomycotina</taxon>
        <taxon>Sordariomycetes</taxon>
        <taxon>Hypocreomycetidae</taxon>
        <taxon>Hypocreales</taxon>
        <taxon>Hypocreaceae</taxon>
        <taxon>Trichoderma</taxon>
    </lineage>
</organism>
<dbReference type="AlphaFoldDB" id="A0A2K0TJJ4"/>
<evidence type="ECO:0000256" key="1">
    <source>
        <dbReference type="SAM" id="MobiDB-lite"/>
    </source>
</evidence>
<reference evidence="2 3" key="1">
    <citation type="submission" date="2017-02" db="EMBL/GenBank/DDBJ databases">
        <title>Genomes of Trichoderma spp. with biocontrol activity.</title>
        <authorList>
            <person name="Gardiner D."/>
            <person name="Kazan K."/>
            <person name="Vos C."/>
            <person name="Harvey P."/>
        </authorList>
    </citation>
    <scope>NUCLEOTIDE SEQUENCE [LARGE SCALE GENOMIC DNA]</scope>
    <source>
        <strain evidence="2 3">A5MH</strain>
    </source>
</reference>
<gene>
    <name evidence="2" type="ORF">TGAMA5MH_02935</name>
</gene>
<protein>
    <submittedName>
        <fullName evidence="2">Uncharacterized protein</fullName>
    </submittedName>
</protein>
<feature type="compositionally biased region" description="Basic and acidic residues" evidence="1">
    <location>
        <begin position="62"/>
        <end position="72"/>
    </location>
</feature>
<evidence type="ECO:0000313" key="3">
    <source>
        <dbReference type="Proteomes" id="UP000236546"/>
    </source>
</evidence>
<sequence>MTGFPCGSRKGDEQTDRQTPDPGRLSDNLELGVWTLDGAEPNPEGFPPPLHSFPSSSMASAPDKENESFKVENDRRLYASIQGALDKDFI</sequence>
<accession>A0A2K0TJJ4</accession>
<evidence type="ECO:0000313" key="2">
    <source>
        <dbReference type="EMBL" id="PNP45710.1"/>
    </source>
</evidence>
<dbReference type="EMBL" id="MTYH01000024">
    <property type="protein sequence ID" value="PNP45710.1"/>
    <property type="molecule type" value="Genomic_DNA"/>
</dbReference>
<dbReference type="Proteomes" id="UP000236546">
    <property type="component" value="Unassembled WGS sequence"/>
</dbReference>
<feature type="region of interest" description="Disordered" evidence="1">
    <location>
        <begin position="1"/>
        <end position="72"/>
    </location>
</feature>
<feature type="compositionally biased region" description="Basic and acidic residues" evidence="1">
    <location>
        <begin position="9"/>
        <end position="19"/>
    </location>
</feature>
<comment type="caution">
    <text evidence="2">The sequence shown here is derived from an EMBL/GenBank/DDBJ whole genome shotgun (WGS) entry which is preliminary data.</text>
</comment>